<keyword evidence="6" id="KW-0326">Glycosidase</keyword>
<dbReference type="PANTHER" id="PTHR31737:SF2">
    <property type="entry name" value="PROTEIN TOS1"/>
    <property type="match status" value="1"/>
</dbReference>
<keyword evidence="7" id="KW-0961">Cell wall biogenesis/degradation</keyword>
<evidence type="ECO:0000256" key="8">
    <source>
        <dbReference type="SAM" id="MobiDB-lite"/>
    </source>
</evidence>
<protein>
    <recommendedName>
        <fullName evidence="3">glucan endo-1,3-beta-D-glucosidase</fullName>
        <ecNumber evidence="3">3.2.1.39</ecNumber>
    </recommendedName>
</protein>
<dbReference type="GO" id="GO:0042973">
    <property type="term" value="F:glucan endo-1,3-beta-D-glucosidase activity"/>
    <property type="evidence" value="ECO:0007669"/>
    <property type="project" value="UniProtKB-EC"/>
</dbReference>
<evidence type="ECO:0000259" key="11">
    <source>
        <dbReference type="Pfam" id="PF10290"/>
    </source>
</evidence>
<feature type="chain" id="PRO_5040199950" description="glucan endo-1,3-beta-D-glucosidase" evidence="9">
    <location>
        <begin position="20"/>
        <end position="481"/>
    </location>
</feature>
<feature type="compositionally biased region" description="Polar residues" evidence="8">
    <location>
        <begin position="191"/>
        <end position="202"/>
    </location>
</feature>
<dbReference type="InterPro" id="IPR018805">
    <property type="entry name" value="YJL171C/Tos1_C"/>
</dbReference>
<dbReference type="PANTHER" id="PTHR31737">
    <property type="entry name" value="PROTEIN TOS1"/>
    <property type="match status" value="1"/>
</dbReference>
<dbReference type="AlphaFoldDB" id="A0A9N9LIB2"/>
<accession>A0A9N9LIB2</accession>
<evidence type="ECO:0000313" key="12">
    <source>
        <dbReference type="EMBL" id="CAG8974268.1"/>
    </source>
</evidence>
<dbReference type="GO" id="GO:0071555">
    <property type="term" value="P:cell wall organization"/>
    <property type="evidence" value="ECO:0007669"/>
    <property type="project" value="UniProtKB-KW"/>
</dbReference>
<comment type="catalytic activity">
    <reaction evidence="1">
        <text>Hydrolysis of (1-&gt;3)-beta-D-glucosidic linkages in (1-&gt;3)-beta-D-glucans.</text>
        <dbReference type="EC" id="3.2.1.39"/>
    </reaction>
</comment>
<evidence type="ECO:0000256" key="2">
    <source>
        <dbReference type="ARBA" id="ARBA00006055"/>
    </source>
</evidence>
<proteinExistence type="inferred from homology"/>
<keyword evidence="4 9" id="KW-0732">Signal</keyword>
<evidence type="ECO:0000259" key="10">
    <source>
        <dbReference type="Pfam" id="PF10287"/>
    </source>
</evidence>
<organism evidence="12 13">
    <name type="scientific">Hymenoscyphus albidus</name>
    <dbReference type="NCBI Taxonomy" id="595503"/>
    <lineage>
        <taxon>Eukaryota</taxon>
        <taxon>Fungi</taxon>
        <taxon>Dikarya</taxon>
        <taxon>Ascomycota</taxon>
        <taxon>Pezizomycotina</taxon>
        <taxon>Leotiomycetes</taxon>
        <taxon>Helotiales</taxon>
        <taxon>Helotiaceae</taxon>
        <taxon>Hymenoscyphus</taxon>
    </lineage>
</organism>
<sequence>MLPSFVFGLVAVLLVGVQADLCEKGSTQIEGNVYCQPVEAIRYSNVGASGTYNEVTKMGIDGTCASTPKNFNGPLAPLNEELSLHFRGPVHLKQLATYQLSTTNRFKRSILQEKKHNRHRHQIIHQARANNPIVERQEVVTATIDGKVVSWINQYTGGPGGDGPKATNQIVTATIDGVVQTWANNWFGESTSASPKTVSTATPVAPQPKVPSSGPGVSIHQQIVVPTSSPKASSAEHRVSSSTGNFERTGYYNAEEQTVDNLVFLGNYGGQGSGVFDYHFGASLAYANCSGTGGASSPQILSDEIVPSDAEIIVMLDKKCKGDSCGYVRPGTVAHHGFDGSDKLFLMEFSMPSDGKSGFNADMPAIWLLNAKIPRTLQYGKAECSCWESGCGEFDIVEALHSGSTYLKSTIHTNTPAGDSDYIPRPISSTMKLAVIFSSADSSIHVEILPSSTEFAAQLSASDLDKLCNSAAGRTVSKIHL</sequence>
<comment type="caution">
    <text evidence="12">The sequence shown here is derived from an EMBL/GenBank/DDBJ whole genome shotgun (WGS) entry which is preliminary data.</text>
</comment>
<feature type="domain" description="Cell wall protein YJL171C/Tos1 C-terminal" evidence="10">
    <location>
        <begin position="244"/>
        <end position="466"/>
    </location>
</feature>
<dbReference type="GO" id="GO:0009277">
    <property type="term" value="C:fungal-type cell wall"/>
    <property type="evidence" value="ECO:0007669"/>
    <property type="project" value="TreeGrafter"/>
</dbReference>
<evidence type="ECO:0000256" key="9">
    <source>
        <dbReference type="SAM" id="SignalP"/>
    </source>
</evidence>
<dbReference type="InterPro" id="IPR018807">
    <property type="entry name" value="YJL171C/Tos1_N"/>
</dbReference>
<evidence type="ECO:0000256" key="7">
    <source>
        <dbReference type="ARBA" id="ARBA00023316"/>
    </source>
</evidence>
<feature type="region of interest" description="Disordered" evidence="8">
    <location>
        <begin position="191"/>
        <end position="217"/>
    </location>
</feature>
<dbReference type="Proteomes" id="UP000701801">
    <property type="component" value="Unassembled WGS sequence"/>
</dbReference>
<evidence type="ECO:0000256" key="1">
    <source>
        <dbReference type="ARBA" id="ARBA00000382"/>
    </source>
</evidence>
<keyword evidence="5" id="KW-0378">Hydrolase</keyword>
<evidence type="ECO:0000256" key="5">
    <source>
        <dbReference type="ARBA" id="ARBA00022801"/>
    </source>
</evidence>
<feature type="signal peptide" evidence="9">
    <location>
        <begin position="1"/>
        <end position="19"/>
    </location>
</feature>
<comment type="similarity">
    <text evidence="2">Belongs to the PGA52 family.</text>
</comment>
<dbReference type="EMBL" id="CAJVRM010000097">
    <property type="protein sequence ID" value="CAG8974268.1"/>
    <property type="molecule type" value="Genomic_DNA"/>
</dbReference>
<dbReference type="Pfam" id="PF10287">
    <property type="entry name" value="YJL171C_Tos1_C"/>
    <property type="match status" value="1"/>
</dbReference>
<dbReference type="OrthoDB" id="118256at2759"/>
<feature type="domain" description="Cell wall protein YJL171C/Tos1 N-terminal" evidence="11">
    <location>
        <begin position="40"/>
        <end position="99"/>
    </location>
</feature>
<dbReference type="EC" id="3.2.1.39" evidence="3"/>
<name>A0A9N9LIB2_9HELO</name>
<evidence type="ECO:0000256" key="4">
    <source>
        <dbReference type="ARBA" id="ARBA00022729"/>
    </source>
</evidence>
<dbReference type="Pfam" id="PF10290">
    <property type="entry name" value="YJL171C_Tos1_N"/>
    <property type="match status" value="1"/>
</dbReference>
<reference evidence="12" key="1">
    <citation type="submission" date="2021-07" db="EMBL/GenBank/DDBJ databases">
        <authorList>
            <person name="Durling M."/>
        </authorList>
    </citation>
    <scope>NUCLEOTIDE SEQUENCE</scope>
</reference>
<keyword evidence="13" id="KW-1185">Reference proteome</keyword>
<gene>
    <name evidence="12" type="ORF">HYALB_00008964</name>
</gene>
<evidence type="ECO:0000313" key="13">
    <source>
        <dbReference type="Proteomes" id="UP000701801"/>
    </source>
</evidence>
<evidence type="ECO:0000256" key="3">
    <source>
        <dbReference type="ARBA" id="ARBA00012780"/>
    </source>
</evidence>
<evidence type="ECO:0000256" key="6">
    <source>
        <dbReference type="ARBA" id="ARBA00023295"/>
    </source>
</evidence>